<dbReference type="HOGENOM" id="CLU_1376253_0_0_5"/>
<dbReference type="Proteomes" id="UP000006833">
    <property type="component" value="Chromosome"/>
</dbReference>
<evidence type="ECO:0000313" key="2">
    <source>
        <dbReference type="Proteomes" id="UP000006833"/>
    </source>
</evidence>
<reference evidence="2" key="1">
    <citation type="journal article" date="2010" name="ISME J.">
        <title>The complete genome sequence of the algal symbiont Dinoroseobacter shibae: a hitchhiker's guide to life in the sea.</title>
        <authorList>
            <person name="Wagner-Dobler I."/>
            <person name="Ballhausen B."/>
            <person name="Berger M."/>
            <person name="Brinkhoff T."/>
            <person name="Buchholz I."/>
            <person name="Bunk B."/>
            <person name="Cypionka H."/>
            <person name="Daniel R."/>
            <person name="Drepper T."/>
            <person name="Gerdts G."/>
            <person name="Hahnke S."/>
            <person name="Han C."/>
            <person name="Jahn D."/>
            <person name="Kalhoefer D."/>
            <person name="Kiss H."/>
            <person name="Klenk H.P."/>
            <person name="Kyrpides N."/>
            <person name="Liebl W."/>
            <person name="Liesegang H."/>
            <person name="Meincke L."/>
            <person name="Pati A."/>
            <person name="Petersen J."/>
            <person name="Piekarski T."/>
            <person name="Pommerenke C."/>
            <person name="Pradella S."/>
            <person name="Pukall R."/>
            <person name="Rabus R."/>
            <person name="Stackebrandt E."/>
            <person name="Thole S."/>
            <person name="Thompson L."/>
            <person name="Tielen P."/>
            <person name="Tomasch J."/>
            <person name="von Jan M."/>
            <person name="Wanphrut N."/>
            <person name="Wichels A."/>
            <person name="Zech H."/>
            <person name="Simon M."/>
        </authorList>
    </citation>
    <scope>NUCLEOTIDE SEQUENCE [LARGE SCALE GENOMIC DNA]</scope>
    <source>
        <strain evidence="2">DSM 16493 / NCIMB 14021 / DFL 12</strain>
    </source>
</reference>
<name>A8LP90_DINSH</name>
<dbReference type="EMBL" id="CP000830">
    <property type="protein sequence ID" value="ABV95155.1"/>
    <property type="molecule type" value="Genomic_DNA"/>
</dbReference>
<evidence type="ECO:0008006" key="3">
    <source>
        <dbReference type="Google" id="ProtNLM"/>
    </source>
</evidence>
<accession>A8LP90</accession>
<gene>
    <name evidence="1" type="ordered locus">Dshi_3422</name>
</gene>
<evidence type="ECO:0000313" key="1">
    <source>
        <dbReference type="EMBL" id="ABV95155.1"/>
    </source>
</evidence>
<dbReference type="AlphaFoldDB" id="A8LP90"/>
<protein>
    <recommendedName>
        <fullName evidence="3">Transmembrane anti-sigma factor</fullName>
    </recommendedName>
</protein>
<dbReference type="STRING" id="398580.Dshi_3422"/>
<dbReference type="RefSeq" id="WP_012180079.1">
    <property type="nucleotide sequence ID" value="NC_009952.1"/>
</dbReference>
<dbReference type="eggNOG" id="COG5662">
    <property type="taxonomic scope" value="Bacteria"/>
</dbReference>
<organism evidence="1 2">
    <name type="scientific">Dinoroseobacter shibae (strain DSM 16493 / NCIMB 14021 / DFL 12)</name>
    <dbReference type="NCBI Taxonomy" id="398580"/>
    <lineage>
        <taxon>Bacteria</taxon>
        <taxon>Pseudomonadati</taxon>
        <taxon>Pseudomonadota</taxon>
        <taxon>Alphaproteobacteria</taxon>
        <taxon>Rhodobacterales</taxon>
        <taxon>Roseobacteraceae</taxon>
        <taxon>Dinoroseobacter</taxon>
    </lineage>
</organism>
<proteinExistence type="predicted"/>
<keyword evidence="2" id="KW-1185">Reference proteome</keyword>
<sequence>MSDATNTELQELLPFWVNGSLDEADSARVAEAVARDPALQQEAALLRAMRASLKQTHEAHTGPGEFGLARLHRSLDADASVPQKANPPQRALAWGVGSALAASLATVLVLGLQGGSGPEPLYEQASGEPAAMVVTFSPEASVAEISALVRDSGLTIIDGPSSLGLFRMILLPGEDVSLAGLAAELEEDERVLRVDIEE</sequence>
<dbReference type="OrthoDB" id="5702699at2"/>
<dbReference type="KEGG" id="dsh:Dshi_3422"/>